<dbReference type="InterPro" id="IPR010982">
    <property type="entry name" value="Lambda_DNA-bd_dom_sf"/>
</dbReference>
<organism evidence="2 3">
    <name type="scientific">Rhizobium brockwellii</name>
    <dbReference type="NCBI Taxonomy" id="3019932"/>
    <lineage>
        <taxon>Bacteria</taxon>
        <taxon>Pseudomonadati</taxon>
        <taxon>Pseudomonadota</taxon>
        <taxon>Alphaproteobacteria</taxon>
        <taxon>Hyphomicrobiales</taxon>
        <taxon>Rhizobiaceae</taxon>
        <taxon>Rhizobium/Agrobacterium group</taxon>
        <taxon>Rhizobium</taxon>
    </lineage>
</organism>
<evidence type="ECO:0000259" key="1">
    <source>
        <dbReference type="PROSITE" id="PS50943"/>
    </source>
</evidence>
<sequence length="113" mass="12133">MSQDAIYKSFGRTVAARRKALVMTQSDLANKAGMSRASIASIESGRQNVLLHHVFGLAEALKLERVADLLPEKPKPEGGKMQISDESVTAIGKAQIENIVSQALSRRLGKTGS</sequence>
<feature type="domain" description="HTH cro/C1-type" evidence="1">
    <location>
        <begin position="14"/>
        <end position="69"/>
    </location>
</feature>
<dbReference type="InterPro" id="IPR001387">
    <property type="entry name" value="Cro/C1-type_HTH"/>
</dbReference>
<evidence type="ECO:0000313" key="2">
    <source>
        <dbReference type="EMBL" id="MDV4190782.1"/>
    </source>
</evidence>
<accession>A0ABU3YYQ0</accession>
<dbReference type="EMBL" id="JAWJWI010000049">
    <property type="protein sequence ID" value="MDV4190782.1"/>
    <property type="molecule type" value="Genomic_DNA"/>
</dbReference>
<comment type="caution">
    <text evidence="2">The sequence shown here is derived from an EMBL/GenBank/DDBJ whole genome shotgun (WGS) entry which is preliminary data.</text>
</comment>
<dbReference type="SMART" id="SM00530">
    <property type="entry name" value="HTH_XRE"/>
    <property type="match status" value="1"/>
</dbReference>
<dbReference type="Gene3D" id="1.10.260.40">
    <property type="entry name" value="lambda repressor-like DNA-binding domains"/>
    <property type="match status" value="1"/>
</dbReference>
<dbReference type="SUPFAM" id="SSF47413">
    <property type="entry name" value="lambda repressor-like DNA-binding domains"/>
    <property type="match status" value="1"/>
</dbReference>
<evidence type="ECO:0000313" key="3">
    <source>
        <dbReference type="Proteomes" id="UP001187203"/>
    </source>
</evidence>
<keyword evidence="3" id="KW-1185">Reference proteome</keyword>
<dbReference type="CDD" id="cd00093">
    <property type="entry name" value="HTH_XRE"/>
    <property type="match status" value="1"/>
</dbReference>
<proteinExistence type="predicted"/>
<reference evidence="3" key="1">
    <citation type="journal article" date="2023" name="Int. J. Mol. Sci.">
        <title>Genomic and Metabolic Characterization of Plant Growth-Promoting Rhizobacteria Isolated from Nodules of Clovers Grown in Non-Farmed Soil.</title>
        <authorList>
            <person name="Wojcik M."/>
            <person name="Koper P."/>
            <person name="Zebracki K."/>
            <person name="Marczak M."/>
            <person name="Mazur A."/>
        </authorList>
    </citation>
    <scope>NUCLEOTIDE SEQUENCE [LARGE SCALE GENOMIC DNA]</scope>
    <source>
        <strain evidence="3">KB12</strain>
    </source>
</reference>
<dbReference type="PROSITE" id="PS50943">
    <property type="entry name" value="HTH_CROC1"/>
    <property type="match status" value="1"/>
</dbReference>
<protein>
    <submittedName>
        <fullName evidence="2">Helix-turn-helix transcriptional regulator</fullName>
    </submittedName>
</protein>
<name>A0ABU3YYQ0_9HYPH</name>
<dbReference type="RefSeq" id="WP_130714145.1">
    <property type="nucleotide sequence ID" value="NZ_JAWJWG010000031.1"/>
</dbReference>
<dbReference type="Proteomes" id="UP001187203">
    <property type="component" value="Unassembled WGS sequence"/>
</dbReference>
<gene>
    <name evidence="2" type="ORF">R1523_35715</name>
</gene>
<dbReference type="Pfam" id="PF01381">
    <property type="entry name" value="HTH_3"/>
    <property type="match status" value="1"/>
</dbReference>